<keyword evidence="1" id="KW-1133">Transmembrane helix</keyword>
<dbReference type="EMBL" id="CP063845">
    <property type="protein sequence ID" value="UFP93153.1"/>
    <property type="molecule type" value="Genomic_DNA"/>
</dbReference>
<gene>
    <name evidence="2" type="ORF">ISF26_15230</name>
</gene>
<sequence length="79" mass="8241">MLTPFSDGVYQGTAVQAPEHPACELFPASRTTGQLFGLGVVLGIASLFLDGFGAGPWSWPLMVMAGLVLLFAGSRVARS</sequence>
<proteinExistence type="predicted"/>
<dbReference type="Proteomes" id="UP001054846">
    <property type="component" value="Chromosome"/>
</dbReference>
<keyword evidence="1" id="KW-0472">Membrane</keyword>
<feature type="transmembrane region" description="Helical" evidence="1">
    <location>
        <begin position="59"/>
        <end position="77"/>
    </location>
</feature>
<name>A0ABY3PHX0_9CYAN</name>
<protein>
    <submittedName>
        <fullName evidence="2">Uncharacterized protein</fullName>
    </submittedName>
</protein>
<accession>A0ABY3PHX0</accession>
<evidence type="ECO:0000313" key="2">
    <source>
        <dbReference type="EMBL" id="UFP93153.1"/>
    </source>
</evidence>
<evidence type="ECO:0000313" key="3">
    <source>
        <dbReference type="Proteomes" id="UP001054846"/>
    </source>
</evidence>
<keyword evidence="3" id="KW-1185">Reference proteome</keyword>
<keyword evidence="1" id="KW-0812">Transmembrane</keyword>
<evidence type="ECO:0000256" key="1">
    <source>
        <dbReference type="SAM" id="Phobius"/>
    </source>
</evidence>
<dbReference type="RefSeq" id="WP_230840154.1">
    <property type="nucleotide sequence ID" value="NZ_CP063845.1"/>
</dbReference>
<reference evidence="2 3" key="1">
    <citation type="journal article" date="2021" name="Genome Biol. Evol.">
        <title>Complete Genome Sequencing of a Novel Gloeobacter Species from a Waterfall Cave in Mexico.</title>
        <authorList>
            <person name="Saw J.H."/>
            <person name="Cardona T."/>
            <person name="Montejano G."/>
        </authorList>
    </citation>
    <scope>NUCLEOTIDE SEQUENCE [LARGE SCALE GENOMIC DNA]</scope>
    <source>
        <strain evidence="2">MG652769</strain>
    </source>
</reference>
<organism evidence="2 3">
    <name type="scientific">Gloeobacter morelensis MG652769</name>
    <dbReference type="NCBI Taxonomy" id="2781736"/>
    <lineage>
        <taxon>Bacteria</taxon>
        <taxon>Bacillati</taxon>
        <taxon>Cyanobacteriota</taxon>
        <taxon>Cyanophyceae</taxon>
        <taxon>Gloeobacterales</taxon>
        <taxon>Gloeobacteraceae</taxon>
        <taxon>Gloeobacter</taxon>
        <taxon>Gloeobacter morelensis</taxon>
    </lineage>
</organism>